<evidence type="ECO:0000313" key="16">
    <source>
        <dbReference type="EMBL" id="RMX50780.1"/>
    </source>
</evidence>
<dbReference type="Proteomes" id="UP000275408">
    <property type="component" value="Unassembled WGS sequence"/>
</dbReference>
<feature type="transmembrane region" description="Helical" evidence="14">
    <location>
        <begin position="93"/>
        <end position="112"/>
    </location>
</feature>
<dbReference type="Pfam" id="PF07885">
    <property type="entry name" value="Ion_trans_2"/>
    <property type="match status" value="2"/>
</dbReference>
<dbReference type="GO" id="GO:0030322">
    <property type="term" value="P:stabilization of membrane potential"/>
    <property type="evidence" value="ECO:0007669"/>
    <property type="project" value="TreeGrafter"/>
</dbReference>
<evidence type="ECO:0000256" key="5">
    <source>
        <dbReference type="ARBA" id="ARBA00022692"/>
    </source>
</evidence>
<accession>A0A3M6UAU1</accession>
<evidence type="ECO:0000256" key="7">
    <source>
        <dbReference type="ARBA" id="ARBA00022958"/>
    </source>
</evidence>
<feature type="transmembrane region" description="Helical" evidence="14">
    <location>
        <begin position="241"/>
        <end position="262"/>
    </location>
</feature>
<keyword evidence="4" id="KW-0633">Potassium transport</keyword>
<dbReference type="OrthoDB" id="415460at2759"/>
<dbReference type="PANTHER" id="PTHR11003">
    <property type="entry name" value="POTASSIUM CHANNEL, SUBFAMILY K"/>
    <property type="match status" value="1"/>
</dbReference>
<dbReference type="InterPro" id="IPR003092">
    <property type="entry name" value="2pore_dom_K_chnl_TASK"/>
</dbReference>
<keyword evidence="7" id="KW-0630">Potassium</keyword>
<feature type="region of interest" description="Disordered" evidence="13">
    <location>
        <begin position="387"/>
        <end position="501"/>
    </location>
</feature>
<dbReference type="Gene3D" id="1.10.287.70">
    <property type="match status" value="1"/>
</dbReference>
<dbReference type="GO" id="GO:0005886">
    <property type="term" value="C:plasma membrane"/>
    <property type="evidence" value="ECO:0007669"/>
    <property type="project" value="TreeGrafter"/>
</dbReference>
<feature type="transmembrane region" description="Helical" evidence="14">
    <location>
        <begin position="118"/>
        <end position="138"/>
    </location>
</feature>
<comment type="caution">
    <text evidence="16">The sequence shown here is derived from an EMBL/GenBank/DDBJ whole genome shotgun (WGS) entry which is preliminary data.</text>
</comment>
<gene>
    <name evidence="16" type="ORF">pdam_00003202</name>
</gene>
<dbReference type="PRINTS" id="PR01095">
    <property type="entry name" value="TASKCHANNEL"/>
</dbReference>
<feature type="region of interest" description="Disordered" evidence="13">
    <location>
        <begin position="354"/>
        <end position="374"/>
    </location>
</feature>
<feature type="domain" description="Potassium channel" evidence="15">
    <location>
        <begin position="180"/>
        <end position="261"/>
    </location>
</feature>
<evidence type="ECO:0000313" key="17">
    <source>
        <dbReference type="Proteomes" id="UP000275408"/>
    </source>
</evidence>
<evidence type="ECO:0000256" key="14">
    <source>
        <dbReference type="SAM" id="Phobius"/>
    </source>
</evidence>
<keyword evidence="3 12" id="KW-0813">Transport</keyword>
<evidence type="ECO:0000256" key="8">
    <source>
        <dbReference type="ARBA" id="ARBA00022989"/>
    </source>
</evidence>
<keyword evidence="10 14" id="KW-0472">Membrane</keyword>
<keyword evidence="8 14" id="KW-1133">Transmembrane helix</keyword>
<evidence type="ECO:0000256" key="11">
    <source>
        <dbReference type="ARBA" id="ARBA00023303"/>
    </source>
</evidence>
<dbReference type="InterPro" id="IPR013099">
    <property type="entry name" value="K_chnl_dom"/>
</dbReference>
<comment type="subcellular location">
    <subcellularLocation>
        <location evidence="1">Membrane</location>
        <topology evidence="1">Multi-pass membrane protein</topology>
    </subcellularLocation>
</comment>
<protein>
    <recommendedName>
        <fullName evidence="15">Potassium channel domain-containing protein</fullName>
    </recommendedName>
</protein>
<evidence type="ECO:0000256" key="2">
    <source>
        <dbReference type="ARBA" id="ARBA00006666"/>
    </source>
</evidence>
<feature type="compositionally biased region" description="Basic and acidic residues" evidence="13">
    <location>
        <begin position="465"/>
        <end position="481"/>
    </location>
</feature>
<dbReference type="PANTHER" id="PTHR11003:SF345">
    <property type="entry name" value="TWIK FAMILY OF POTASSIUM CHANNELS PROTEIN 18"/>
    <property type="match status" value="1"/>
</dbReference>
<dbReference type="EMBL" id="RCHS01001895">
    <property type="protein sequence ID" value="RMX50780.1"/>
    <property type="molecule type" value="Genomic_DNA"/>
</dbReference>
<evidence type="ECO:0000256" key="13">
    <source>
        <dbReference type="SAM" id="MobiDB-lite"/>
    </source>
</evidence>
<sequence length="546" mass="60605">MALSQNTKKLIIRIVLFLVYLLVGAAIFQAIELRNEKKERANFPFEDIKTKFLTKHNISESEMNEFLRKLKKAIELGFDLQTGEFPDEEQWHFMNAFVFAGNVVTTIGYGHLVPTSSLGRWFCIFYALVGIPLTGLTLRSVGNRISEEISSIIKGFERKVYNRESDKLEIKTAIIAFILLLVIIIIPAFGFHELEGWSYENSVYFCFVTLSTIGFGDFVTGNRTGLIDDKATNVVLEFLNLIYMVVGLAVMSGVIVSISGVIEEKTKLIAMPDPFETLRVGNLNSKALRKLGMGPAGPGDGVRPKIDRIPPKINSKSVMRAGIPESGGSVLDRSRSADNMDFQGPTPILHLTKNTEQTGEISKNEGSPENCTRPKLLFNNKVVPVESAGALTEQGPRKDSTLSFENRSDSHDEIEREVAPDEGNSRRNTLTEKRGSRNELVVQVQMTPNPSPRSSPAPSPVPVEQEEHSHVREEPTLEINEKNFSSTPKGKPTNGNHLINNDLPPVEVLEKNASMLNGFANHAAERTITCSENETLEMKQPAPINR</sequence>
<feature type="domain" description="Potassium channel" evidence="15">
    <location>
        <begin position="88"/>
        <end position="146"/>
    </location>
</feature>
<dbReference type="AlphaFoldDB" id="A0A3M6UAU1"/>
<keyword evidence="5 12" id="KW-0812">Transmembrane</keyword>
<feature type="compositionally biased region" description="Polar residues" evidence="13">
    <location>
        <begin position="482"/>
        <end position="499"/>
    </location>
</feature>
<dbReference type="GO" id="GO:0022841">
    <property type="term" value="F:potassium ion leak channel activity"/>
    <property type="evidence" value="ECO:0007669"/>
    <property type="project" value="TreeGrafter"/>
</dbReference>
<evidence type="ECO:0000256" key="4">
    <source>
        <dbReference type="ARBA" id="ARBA00022538"/>
    </source>
</evidence>
<evidence type="ECO:0000256" key="3">
    <source>
        <dbReference type="ARBA" id="ARBA00022448"/>
    </source>
</evidence>
<dbReference type="InterPro" id="IPR003280">
    <property type="entry name" value="2pore_dom_K_chnl"/>
</dbReference>
<feature type="compositionally biased region" description="Polar residues" evidence="13">
    <location>
        <begin position="354"/>
        <end position="370"/>
    </location>
</feature>
<dbReference type="PRINTS" id="PR01333">
    <property type="entry name" value="2POREKCHANEL"/>
</dbReference>
<dbReference type="OMA" id="FHELEGW"/>
<keyword evidence="11 12" id="KW-0407">Ion channel</keyword>
<keyword evidence="9 12" id="KW-0406">Ion transport</keyword>
<feature type="transmembrane region" description="Helical" evidence="14">
    <location>
        <begin position="12"/>
        <end position="31"/>
    </location>
</feature>
<feature type="compositionally biased region" description="Pro residues" evidence="13">
    <location>
        <begin position="449"/>
        <end position="461"/>
    </location>
</feature>
<feature type="transmembrane region" description="Helical" evidence="14">
    <location>
        <begin position="202"/>
        <end position="220"/>
    </location>
</feature>
<evidence type="ECO:0000256" key="6">
    <source>
        <dbReference type="ARBA" id="ARBA00022826"/>
    </source>
</evidence>
<keyword evidence="17" id="KW-1185">Reference proteome</keyword>
<evidence type="ECO:0000256" key="9">
    <source>
        <dbReference type="ARBA" id="ARBA00023065"/>
    </source>
</evidence>
<keyword evidence="6" id="KW-0631">Potassium channel</keyword>
<dbReference type="GO" id="GO:0015271">
    <property type="term" value="F:outward rectifier potassium channel activity"/>
    <property type="evidence" value="ECO:0007669"/>
    <property type="project" value="TreeGrafter"/>
</dbReference>
<evidence type="ECO:0000256" key="12">
    <source>
        <dbReference type="RuleBase" id="RU003857"/>
    </source>
</evidence>
<evidence type="ECO:0000259" key="15">
    <source>
        <dbReference type="Pfam" id="PF07885"/>
    </source>
</evidence>
<evidence type="ECO:0000256" key="1">
    <source>
        <dbReference type="ARBA" id="ARBA00004141"/>
    </source>
</evidence>
<organism evidence="16 17">
    <name type="scientific">Pocillopora damicornis</name>
    <name type="common">Cauliflower coral</name>
    <name type="synonym">Millepora damicornis</name>
    <dbReference type="NCBI Taxonomy" id="46731"/>
    <lineage>
        <taxon>Eukaryota</taxon>
        <taxon>Metazoa</taxon>
        <taxon>Cnidaria</taxon>
        <taxon>Anthozoa</taxon>
        <taxon>Hexacorallia</taxon>
        <taxon>Scleractinia</taxon>
        <taxon>Astrocoeniina</taxon>
        <taxon>Pocilloporidae</taxon>
        <taxon>Pocillopora</taxon>
    </lineage>
</organism>
<feature type="transmembrane region" description="Helical" evidence="14">
    <location>
        <begin position="168"/>
        <end position="190"/>
    </location>
</feature>
<dbReference type="SUPFAM" id="SSF81324">
    <property type="entry name" value="Voltage-gated potassium channels"/>
    <property type="match status" value="2"/>
</dbReference>
<proteinExistence type="inferred from homology"/>
<comment type="similarity">
    <text evidence="2 12">Belongs to the two pore domain potassium channel (TC 1.A.1.8) family.</text>
</comment>
<name>A0A3M6UAU1_POCDA</name>
<evidence type="ECO:0000256" key="10">
    <source>
        <dbReference type="ARBA" id="ARBA00023136"/>
    </source>
</evidence>
<feature type="compositionally biased region" description="Basic and acidic residues" evidence="13">
    <location>
        <begin position="395"/>
        <end position="437"/>
    </location>
</feature>
<reference evidence="16 17" key="1">
    <citation type="journal article" date="2018" name="Sci. Rep.">
        <title>Comparative analysis of the Pocillopora damicornis genome highlights role of immune system in coral evolution.</title>
        <authorList>
            <person name="Cunning R."/>
            <person name="Bay R.A."/>
            <person name="Gillette P."/>
            <person name="Baker A.C."/>
            <person name="Traylor-Knowles N."/>
        </authorList>
    </citation>
    <scope>NUCLEOTIDE SEQUENCE [LARGE SCALE GENOMIC DNA]</scope>
    <source>
        <strain evidence="16">RSMAS</strain>
        <tissue evidence="16">Whole animal</tissue>
    </source>
</reference>